<dbReference type="OrthoDB" id="1932641at2759"/>
<dbReference type="STRING" id="280699.M1V4J8"/>
<dbReference type="SUPFAM" id="SSF54791">
    <property type="entry name" value="Eukaryotic type KH-domain (KH-domain type I)"/>
    <property type="match status" value="1"/>
</dbReference>
<dbReference type="InterPro" id="IPR055212">
    <property type="entry name" value="KH-I_PNO1_first"/>
</dbReference>
<dbReference type="GO" id="GO:0005730">
    <property type="term" value="C:nucleolus"/>
    <property type="evidence" value="ECO:0007669"/>
    <property type="project" value="UniProtKB-SubCell"/>
</dbReference>
<dbReference type="CDD" id="cd22391">
    <property type="entry name" value="KH-I_PNO1_rpt1"/>
    <property type="match status" value="1"/>
</dbReference>
<dbReference type="InterPro" id="IPR036612">
    <property type="entry name" value="KH_dom_type_1_sf"/>
</dbReference>
<accession>M1V4J8</accession>
<evidence type="ECO:0000256" key="4">
    <source>
        <dbReference type="ARBA" id="ARBA00023242"/>
    </source>
</evidence>
<dbReference type="HOGENOM" id="CLU_064992_1_0_1"/>
<dbReference type="RefSeq" id="XP_005535726.1">
    <property type="nucleotide sequence ID" value="XM_005535669.1"/>
</dbReference>
<comment type="similarity">
    <text evidence="2">Belongs to the PNO1 family.</text>
</comment>
<dbReference type="FunFam" id="3.30.1370.10:FF:000009">
    <property type="entry name" value="RNA-binding protein PNO1"/>
    <property type="match status" value="1"/>
</dbReference>
<keyword evidence="8" id="KW-1185">Reference proteome</keyword>
<feature type="region of interest" description="Disordered" evidence="5">
    <location>
        <begin position="1"/>
        <end position="26"/>
    </location>
</feature>
<proteinExistence type="inferred from homology"/>
<dbReference type="GeneID" id="16993072"/>
<dbReference type="KEGG" id="cme:CYME_CMF059C"/>
<reference evidence="7 8" key="2">
    <citation type="journal article" date="2007" name="BMC Biol.">
        <title>A 100%-complete sequence reveals unusually simple genomic features in the hot-spring red alga Cyanidioschyzon merolae.</title>
        <authorList>
            <person name="Nozaki H."/>
            <person name="Takano H."/>
            <person name="Misumi O."/>
            <person name="Terasawa K."/>
            <person name="Matsuzaki M."/>
            <person name="Maruyama S."/>
            <person name="Nishida K."/>
            <person name="Yagisawa F."/>
            <person name="Yoshida Y."/>
            <person name="Fujiwara T."/>
            <person name="Takio S."/>
            <person name="Tamura K."/>
            <person name="Chung S.J."/>
            <person name="Nakamura S."/>
            <person name="Kuroiwa H."/>
            <person name="Tanaka K."/>
            <person name="Sato N."/>
            <person name="Kuroiwa T."/>
        </authorList>
    </citation>
    <scope>NUCLEOTIDE SEQUENCE [LARGE SCALE GENOMIC DNA]</scope>
    <source>
        <strain evidence="7 8">10D</strain>
    </source>
</reference>
<sequence length="204" mass="22853">MEPALSVHKVPPSDATGNGPSYSPGELRRIPVPQHRFAALKSNWLALYEPLTKELALQVRMNLKQRAVELRCSPQTPDRTALQRGYEFMQAFLLGFAVEDAIALIRFDDLRIDSFEVQDVRRLQGDHLSRAIGRIAGTGGRTKFAIENACRVRIVLAGSKVHILGGHMQVRLARDAICSLILGTPPGKTYEKLRRVSARLRERF</sequence>
<dbReference type="PANTHER" id="PTHR12826:SF13">
    <property type="entry name" value="RNA-BINDING PROTEIN PNO1"/>
    <property type="match status" value="1"/>
</dbReference>
<dbReference type="EMBL" id="AP006488">
    <property type="protein sequence ID" value="BAM79440.1"/>
    <property type="molecule type" value="Genomic_DNA"/>
</dbReference>
<dbReference type="Proteomes" id="UP000007014">
    <property type="component" value="Chromosome 6"/>
</dbReference>
<dbReference type="InterPro" id="IPR055211">
    <property type="entry name" value="KH_PNO1_2nd"/>
</dbReference>
<dbReference type="AlphaFoldDB" id="M1V4J8"/>
<dbReference type="Gene3D" id="3.30.1370.10">
    <property type="entry name" value="K Homology domain, type 1"/>
    <property type="match status" value="1"/>
</dbReference>
<protein>
    <recommendedName>
        <fullName evidence="6">PNO1 second type I KH domain-containing protein</fullName>
    </recommendedName>
</protein>
<evidence type="ECO:0000259" key="6">
    <source>
        <dbReference type="Pfam" id="PF22891"/>
    </source>
</evidence>
<dbReference type="Gramene" id="CMF059CT">
    <property type="protein sequence ID" value="CMF059CT"/>
    <property type="gene ID" value="CMF059C"/>
</dbReference>
<reference evidence="7 8" key="1">
    <citation type="journal article" date="2004" name="Nature">
        <title>Genome sequence of the ultrasmall unicellular red alga Cyanidioschyzon merolae 10D.</title>
        <authorList>
            <person name="Matsuzaki M."/>
            <person name="Misumi O."/>
            <person name="Shin-i T."/>
            <person name="Maruyama S."/>
            <person name="Takahara M."/>
            <person name="Miyagishima S."/>
            <person name="Mori T."/>
            <person name="Nishida K."/>
            <person name="Yagisawa F."/>
            <person name="Nishida K."/>
            <person name="Yoshida Y."/>
            <person name="Nishimura Y."/>
            <person name="Nakao S."/>
            <person name="Kobayashi T."/>
            <person name="Momoyama Y."/>
            <person name="Higashiyama T."/>
            <person name="Minoda A."/>
            <person name="Sano M."/>
            <person name="Nomoto H."/>
            <person name="Oishi K."/>
            <person name="Hayashi H."/>
            <person name="Ohta F."/>
            <person name="Nishizaka S."/>
            <person name="Haga S."/>
            <person name="Miura S."/>
            <person name="Morishita T."/>
            <person name="Kabeya Y."/>
            <person name="Terasawa K."/>
            <person name="Suzuki Y."/>
            <person name="Ishii Y."/>
            <person name="Asakawa S."/>
            <person name="Takano H."/>
            <person name="Ohta N."/>
            <person name="Kuroiwa H."/>
            <person name="Tanaka K."/>
            <person name="Shimizu N."/>
            <person name="Sugano S."/>
            <person name="Sato N."/>
            <person name="Nozaki H."/>
            <person name="Ogasawara N."/>
            <person name="Kohara Y."/>
            <person name="Kuroiwa T."/>
        </authorList>
    </citation>
    <scope>NUCLEOTIDE SEQUENCE [LARGE SCALE GENOMIC DNA]</scope>
    <source>
        <strain evidence="7 8">10D</strain>
    </source>
</reference>
<gene>
    <name evidence="7" type="ORF">CYME_CMF059C</name>
</gene>
<evidence type="ECO:0000256" key="1">
    <source>
        <dbReference type="ARBA" id="ARBA00004604"/>
    </source>
</evidence>
<dbReference type="CDD" id="cd22392">
    <property type="entry name" value="KH-I_PNO1_rpt2"/>
    <property type="match status" value="1"/>
</dbReference>
<dbReference type="GO" id="GO:0003723">
    <property type="term" value="F:RNA binding"/>
    <property type="evidence" value="ECO:0007669"/>
    <property type="project" value="UniProtKB-KW"/>
</dbReference>
<evidence type="ECO:0000256" key="2">
    <source>
        <dbReference type="ARBA" id="ARBA00007515"/>
    </source>
</evidence>
<organism evidence="7 8">
    <name type="scientific">Cyanidioschyzon merolae (strain NIES-3377 / 10D)</name>
    <name type="common">Unicellular red alga</name>
    <dbReference type="NCBI Taxonomy" id="280699"/>
    <lineage>
        <taxon>Eukaryota</taxon>
        <taxon>Rhodophyta</taxon>
        <taxon>Bangiophyceae</taxon>
        <taxon>Cyanidiales</taxon>
        <taxon>Cyanidiaceae</taxon>
        <taxon>Cyanidioschyzon</taxon>
    </lineage>
</organism>
<evidence type="ECO:0000256" key="3">
    <source>
        <dbReference type="ARBA" id="ARBA00022884"/>
    </source>
</evidence>
<dbReference type="PANTHER" id="PTHR12826">
    <property type="entry name" value="RIBONUCLEASE Y"/>
    <property type="match status" value="1"/>
</dbReference>
<evidence type="ECO:0000256" key="5">
    <source>
        <dbReference type="SAM" id="MobiDB-lite"/>
    </source>
</evidence>
<name>M1V4J8_CYAM1</name>
<keyword evidence="3" id="KW-0694">RNA-binding</keyword>
<evidence type="ECO:0000313" key="8">
    <source>
        <dbReference type="Proteomes" id="UP000007014"/>
    </source>
</evidence>
<dbReference type="OMA" id="TPLRNNW"/>
<dbReference type="eggNOG" id="KOG3273">
    <property type="taxonomic scope" value="Eukaryota"/>
</dbReference>
<comment type="subcellular location">
    <subcellularLocation>
        <location evidence="1">Nucleus</location>
        <location evidence="1">Nucleolus</location>
    </subcellularLocation>
</comment>
<evidence type="ECO:0000313" key="7">
    <source>
        <dbReference type="EMBL" id="BAM79440.1"/>
    </source>
</evidence>
<dbReference type="Pfam" id="PF22891">
    <property type="entry name" value="KH_PNO1_2nd"/>
    <property type="match status" value="1"/>
</dbReference>
<keyword evidence="4" id="KW-0539">Nucleus</keyword>
<feature type="domain" description="PNO1 second type I KH" evidence="6">
    <location>
        <begin position="114"/>
        <end position="197"/>
    </location>
</feature>